<keyword evidence="1 10" id="KW-0808">Transferase</keyword>
<evidence type="ECO:0000313" key="10">
    <source>
        <dbReference type="EMBL" id="BAL52472.1"/>
    </source>
</evidence>
<gene>
    <name evidence="10" type="ORF">HGMM_F01E02C15</name>
</gene>
<dbReference type="EC" id="2.1.1.137" evidence="4"/>
<evidence type="ECO:0000256" key="5">
    <source>
        <dbReference type="ARBA" id="ARBA00034545"/>
    </source>
</evidence>
<evidence type="ECO:0000256" key="4">
    <source>
        <dbReference type="ARBA" id="ARBA00034521"/>
    </source>
</evidence>
<dbReference type="NCBIfam" id="NF008823">
    <property type="entry name" value="PRK11873.1"/>
    <property type="match status" value="1"/>
</dbReference>
<comment type="similarity">
    <text evidence="3">Belongs to the methyltransferase superfamily. Arsenite methyltransferase family.</text>
</comment>
<evidence type="ECO:0000256" key="3">
    <source>
        <dbReference type="ARBA" id="ARBA00034487"/>
    </source>
</evidence>
<dbReference type="Gene3D" id="3.40.50.150">
    <property type="entry name" value="Vaccinia Virus protein VP39"/>
    <property type="match status" value="1"/>
</dbReference>
<dbReference type="CDD" id="cd02440">
    <property type="entry name" value="AdoMet_MTases"/>
    <property type="match status" value="1"/>
</dbReference>
<dbReference type="EMBL" id="AP011629">
    <property type="protein sequence ID" value="BAL52472.1"/>
    <property type="molecule type" value="Genomic_DNA"/>
</dbReference>
<sequence>MLSDKEIKQAVQEHYGQLAQQGKGCCGDAEYLEQIGYSHEELAKLSDEVLSVGAGCGSPVALAELREGEIVLDLGSGGGIDVFLAAQRVGPRGRAIGVDMTKTMVERARASAHKMGFTNVEFLLGEIEALPIADASVDVVISNCVINLVPDKAKAFSEAFRVLKPGGRLIVSDIVTRGKLALKDDLSAWAGCLAGAIEDKEYLRIISEAGFERVEIIAHSPVPEPAGFYSVTVRGVKPLLSA</sequence>
<dbReference type="InterPro" id="IPR026669">
    <property type="entry name" value="Arsenite_MeTrfase-like"/>
</dbReference>
<dbReference type="PANTHER" id="PTHR43675">
    <property type="entry name" value="ARSENITE METHYLTRANSFERASE"/>
    <property type="match status" value="1"/>
</dbReference>
<dbReference type="AlphaFoldDB" id="H5S8I6"/>
<dbReference type="SUPFAM" id="SSF53335">
    <property type="entry name" value="S-adenosyl-L-methionine-dependent methyltransferases"/>
    <property type="match status" value="1"/>
</dbReference>
<dbReference type="PANTHER" id="PTHR43675:SF8">
    <property type="entry name" value="ARSENITE METHYLTRANSFERASE"/>
    <property type="match status" value="1"/>
</dbReference>
<dbReference type="InterPro" id="IPR029063">
    <property type="entry name" value="SAM-dependent_MTases_sf"/>
</dbReference>
<proteinExistence type="inferred from homology"/>
<protein>
    <recommendedName>
        <fullName evidence="5">Arsenite methyltransferase</fullName>
        <ecNumber evidence="4">2.1.1.137</ecNumber>
    </recommendedName>
</protein>
<accession>H5S8I6</accession>
<keyword evidence="10" id="KW-0489">Methyltransferase</keyword>
<dbReference type="GO" id="GO:0030791">
    <property type="term" value="F:arsenite methyltransferase activity"/>
    <property type="evidence" value="ECO:0007669"/>
    <property type="project" value="UniProtKB-EC"/>
</dbReference>
<keyword evidence="2" id="KW-0949">S-adenosyl-L-methionine</keyword>
<name>H5S8I6_9BACT</name>
<evidence type="ECO:0000259" key="9">
    <source>
        <dbReference type="Pfam" id="PF13847"/>
    </source>
</evidence>
<comment type="catalytic activity">
    <reaction evidence="6">
        <text>arsenic triglutathione + [thioredoxin]-dithiol + S-adenosyl-L-methionine + 2 H2O = methylarsonous acid + [thioredoxin]-disulfide + 3 glutathione + S-adenosyl-L-homocysteine + H(+)</text>
        <dbReference type="Rhea" id="RHEA:69460"/>
        <dbReference type="Rhea" id="RHEA-COMP:10698"/>
        <dbReference type="Rhea" id="RHEA-COMP:10700"/>
        <dbReference type="ChEBI" id="CHEBI:15377"/>
        <dbReference type="ChEBI" id="CHEBI:15378"/>
        <dbReference type="ChEBI" id="CHEBI:17826"/>
        <dbReference type="ChEBI" id="CHEBI:29950"/>
        <dbReference type="ChEBI" id="CHEBI:50058"/>
        <dbReference type="ChEBI" id="CHEBI:57856"/>
        <dbReference type="ChEBI" id="CHEBI:57925"/>
        <dbReference type="ChEBI" id="CHEBI:59789"/>
        <dbReference type="ChEBI" id="CHEBI:183640"/>
        <dbReference type="EC" id="2.1.1.137"/>
    </reaction>
</comment>
<evidence type="ECO:0000256" key="6">
    <source>
        <dbReference type="ARBA" id="ARBA00047941"/>
    </source>
</evidence>
<dbReference type="Pfam" id="PF13847">
    <property type="entry name" value="Methyltransf_31"/>
    <property type="match status" value="1"/>
</dbReference>
<organism evidence="10">
    <name type="scientific">uncultured Acetothermia bacterium</name>
    <dbReference type="NCBI Taxonomy" id="236499"/>
    <lineage>
        <taxon>Bacteria</taxon>
        <taxon>Candidatus Bipolaricaulota</taxon>
        <taxon>environmental samples</taxon>
    </lineage>
</organism>
<reference evidence="10" key="1">
    <citation type="journal article" date="2005" name="Environ. Microbiol.">
        <title>Genetic and functional properties of uncultivated thermophilic crenarchaeotes from a subsurface gold mine as revealed by analysis of genome fragments.</title>
        <authorList>
            <person name="Nunoura T."/>
            <person name="Hirayama H."/>
            <person name="Takami H."/>
            <person name="Oida H."/>
            <person name="Nishi S."/>
            <person name="Shimamura S."/>
            <person name="Suzuki Y."/>
            <person name="Inagaki F."/>
            <person name="Takai K."/>
            <person name="Nealson K.H."/>
            <person name="Horikoshi K."/>
        </authorList>
    </citation>
    <scope>NUCLEOTIDE SEQUENCE</scope>
</reference>
<reference evidence="10" key="2">
    <citation type="journal article" date="2012" name="PLoS ONE">
        <title>A Deeply Branching Thermophilic Bacterium with an Ancient Acetyl-CoA Pathway Dominates a Subsurface Ecosystem.</title>
        <authorList>
            <person name="Takami H."/>
            <person name="Noguchi H."/>
            <person name="Takaki Y."/>
            <person name="Uchiyama I."/>
            <person name="Toyoda A."/>
            <person name="Nishi S."/>
            <person name="Chee G.-J."/>
            <person name="Arai W."/>
            <person name="Nunoura T."/>
            <person name="Itoh T."/>
            <person name="Hattori M."/>
            <person name="Takai K."/>
        </authorList>
    </citation>
    <scope>NUCLEOTIDE SEQUENCE</scope>
</reference>
<comment type="catalytic activity">
    <reaction evidence="8">
        <text>arsenic triglutathione + 3 [thioredoxin]-dithiol + 3 S-adenosyl-L-methionine = trimethylarsine + 3 [thioredoxin]-disulfide + 3 glutathione + 3 S-adenosyl-L-homocysteine + 3 H(+)</text>
        <dbReference type="Rhea" id="RHEA:69432"/>
        <dbReference type="Rhea" id="RHEA-COMP:10698"/>
        <dbReference type="Rhea" id="RHEA-COMP:10700"/>
        <dbReference type="ChEBI" id="CHEBI:15378"/>
        <dbReference type="ChEBI" id="CHEBI:27130"/>
        <dbReference type="ChEBI" id="CHEBI:29950"/>
        <dbReference type="ChEBI" id="CHEBI:50058"/>
        <dbReference type="ChEBI" id="CHEBI:57856"/>
        <dbReference type="ChEBI" id="CHEBI:57925"/>
        <dbReference type="ChEBI" id="CHEBI:59789"/>
        <dbReference type="ChEBI" id="CHEBI:183640"/>
        <dbReference type="EC" id="2.1.1.137"/>
    </reaction>
</comment>
<evidence type="ECO:0000256" key="7">
    <source>
        <dbReference type="ARBA" id="ARBA00047943"/>
    </source>
</evidence>
<evidence type="ECO:0000256" key="8">
    <source>
        <dbReference type="ARBA" id="ARBA00048428"/>
    </source>
</evidence>
<evidence type="ECO:0000256" key="1">
    <source>
        <dbReference type="ARBA" id="ARBA00022679"/>
    </source>
</evidence>
<comment type="catalytic activity">
    <reaction evidence="7">
        <text>arsenic triglutathione + 2 [thioredoxin]-dithiol + 2 S-adenosyl-L-methionine + H2O = dimethylarsinous acid + 2 [thioredoxin]-disulfide + 3 glutathione + 2 S-adenosyl-L-homocysteine + 2 H(+)</text>
        <dbReference type="Rhea" id="RHEA:69464"/>
        <dbReference type="Rhea" id="RHEA-COMP:10698"/>
        <dbReference type="Rhea" id="RHEA-COMP:10700"/>
        <dbReference type="ChEBI" id="CHEBI:15377"/>
        <dbReference type="ChEBI" id="CHEBI:15378"/>
        <dbReference type="ChEBI" id="CHEBI:23808"/>
        <dbReference type="ChEBI" id="CHEBI:29950"/>
        <dbReference type="ChEBI" id="CHEBI:50058"/>
        <dbReference type="ChEBI" id="CHEBI:57856"/>
        <dbReference type="ChEBI" id="CHEBI:57925"/>
        <dbReference type="ChEBI" id="CHEBI:59789"/>
        <dbReference type="ChEBI" id="CHEBI:183640"/>
        <dbReference type="EC" id="2.1.1.137"/>
    </reaction>
</comment>
<dbReference type="GO" id="GO:0032259">
    <property type="term" value="P:methylation"/>
    <property type="evidence" value="ECO:0007669"/>
    <property type="project" value="UniProtKB-KW"/>
</dbReference>
<evidence type="ECO:0000256" key="2">
    <source>
        <dbReference type="ARBA" id="ARBA00022691"/>
    </source>
</evidence>
<feature type="domain" description="Methyltransferase" evidence="9">
    <location>
        <begin position="67"/>
        <end position="210"/>
    </location>
</feature>
<dbReference type="InterPro" id="IPR025714">
    <property type="entry name" value="Methyltranfer_dom"/>
</dbReference>